<comment type="caution">
    <text evidence="1">The sequence shown here is derived from an EMBL/GenBank/DDBJ whole genome shotgun (WGS) entry which is preliminary data.</text>
</comment>
<evidence type="ECO:0000313" key="3">
    <source>
        <dbReference type="Proteomes" id="UP001154282"/>
    </source>
</evidence>
<keyword evidence="3" id="KW-1185">Reference proteome</keyword>
<dbReference type="AlphaFoldDB" id="A0AAV0H012"/>
<evidence type="ECO:0000313" key="2">
    <source>
        <dbReference type="EMBL" id="CAI0464816.1"/>
    </source>
</evidence>
<organism evidence="1 3">
    <name type="scientific">Linum tenue</name>
    <dbReference type="NCBI Taxonomy" id="586396"/>
    <lineage>
        <taxon>Eukaryota</taxon>
        <taxon>Viridiplantae</taxon>
        <taxon>Streptophyta</taxon>
        <taxon>Embryophyta</taxon>
        <taxon>Tracheophyta</taxon>
        <taxon>Spermatophyta</taxon>
        <taxon>Magnoliopsida</taxon>
        <taxon>eudicotyledons</taxon>
        <taxon>Gunneridae</taxon>
        <taxon>Pentapetalae</taxon>
        <taxon>rosids</taxon>
        <taxon>fabids</taxon>
        <taxon>Malpighiales</taxon>
        <taxon>Linaceae</taxon>
        <taxon>Linum</taxon>
    </lineage>
</organism>
<proteinExistence type="predicted"/>
<dbReference type="EMBL" id="CAMGYJ010000002">
    <property type="protein sequence ID" value="CAI0378217.1"/>
    <property type="molecule type" value="Genomic_DNA"/>
</dbReference>
<name>A0AAV0H012_9ROSI</name>
<gene>
    <name evidence="1" type="ORF">LITE_LOCUS1782</name>
    <name evidence="2" type="ORF">LITE_LOCUS36329</name>
</gene>
<protein>
    <submittedName>
        <fullName evidence="1">Uncharacterized protein</fullName>
    </submittedName>
</protein>
<accession>A0AAV0H012</accession>
<sequence>MVNILIFLGYLNMADYLQMLTTYFWEIMLIEASKVLRQYVFYLHTK</sequence>
<dbReference type="EMBL" id="CAMGYJ010000008">
    <property type="protein sequence ID" value="CAI0464816.1"/>
    <property type="molecule type" value="Genomic_DNA"/>
</dbReference>
<dbReference type="Proteomes" id="UP001154282">
    <property type="component" value="Unassembled WGS sequence"/>
</dbReference>
<evidence type="ECO:0000313" key="1">
    <source>
        <dbReference type="EMBL" id="CAI0378217.1"/>
    </source>
</evidence>
<reference evidence="1" key="1">
    <citation type="submission" date="2022-08" db="EMBL/GenBank/DDBJ databases">
        <authorList>
            <person name="Gutierrez-Valencia J."/>
        </authorList>
    </citation>
    <scope>NUCLEOTIDE SEQUENCE</scope>
</reference>